<dbReference type="EMBL" id="JZEX01000108">
    <property type="protein sequence ID" value="KKB11778.1"/>
    <property type="molecule type" value="Genomic_DNA"/>
</dbReference>
<dbReference type="NCBIfam" id="TIGR01460">
    <property type="entry name" value="HAD-SF-IIA"/>
    <property type="match status" value="1"/>
</dbReference>
<name>A0A0F5FSG8_9HYPH</name>
<organism evidence="1 2">
    <name type="scientific">Devosia geojensis</name>
    <dbReference type="NCBI Taxonomy" id="443610"/>
    <lineage>
        <taxon>Bacteria</taxon>
        <taxon>Pseudomonadati</taxon>
        <taxon>Pseudomonadota</taxon>
        <taxon>Alphaproteobacteria</taxon>
        <taxon>Hyphomicrobiales</taxon>
        <taxon>Devosiaceae</taxon>
        <taxon>Devosia</taxon>
    </lineage>
</organism>
<comment type="caution">
    <text evidence="1">The sequence shown here is derived from an EMBL/GenBank/DDBJ whole genome shotgun (WGS) entry which is preliminary data.</text>
</comment>
<keyword evidence="2" id="KW-1185">Reference proteome</keyword>
<dbReference type="Proteomes" id="UP000033632">
    <property type="component" value="Unassembled WGS sequence"/>
</dbReference>
<sequence>MTALVSPVRLASIEELEFSAVLSDLDGIVYRGEEAVPGAAERFNRWHAQGVPYCFITNNAEKSPIDFADKIRRLGIPCSSQQVVTSGDVALDFLRSRYGAGARLYVIGSQSLKDRVADAGFILAEEATEAVLVALDRRFDYAMMKAAVRNVLAGAELIGTNPDLIRPIADGFEPGAGAIVQSIAAAAGVSPIFMGKPAPTIVLTAMERLGVQPGAAIMLGDQLDTDILAAQRAAVRAVFVETGVPINPRSIVRADYVLRRL</sequence>
<dbReference type="PATRIC" id="fig|443610.3.peg.505"/>
<proteinExistence type="predicted"/>
<protein>
    <recommendedName>
        <fullName evidence="3">Phosphotransferase</fullName>
    </recommendedName>
</protein>
<dbReference type="GO" id="GO:0016791">
    <property type="term" value="F:phosphatase activity"/>
    <property type="evidence" value="ECO:0007669"/>
    <property type="project" value="TreeGrafter"/>
</dbReference>
<gene>
    <name evidence="1" type="ORF">VE25_11500</name>
</gene>
<reference evidence="1 2" key="1">
    <citation type="submission" date="2015-03" db="EMBL/GenBank/DDBJ databases">
        <authorList>
            <person name="Hassan Y.I."/>
            <person name="Lepp D."/>
            <person name="Li X.-Z."/>
            <person name="Zhou T."/>
        </authorList>
    </citation>
    <scope>NUCLEOTIDE SEQUENCE [LARGE SCALE GENOMIC DNA]</scope>
    <source>
        <strain evidence="1 2">BD-c194</strain>
    </source>
</reference>
<dbReference type="Pfam" id="PF13344">
    <property type="entry name" value="Hydrolase_6"/>
    <property type="match status" value="1"/>
</dbReference>
<dbReference type="InterPro" id="IPR036412">
    <property type="entry name" value="HAD-like_sf"/>
</dbReference>
<dbReference type="PANTHER" id="PTHR19288">
    <property type="entry name" value="4-NITROPHENYLPHOSPHATASE-RELATED"/>
    <property type="match status" value="1"/>
</dbReference>
<dbReference type="PANTHER" id="PTHR19288:SF46">
    <property type="entry name" value="HALOACID DEHALOGENASE-LIKE HYDROLASE DOMAIN-CONTAINING PROTEIN 2"/>
    <property type="match status" value="1"/>
</dbReference>
<accession>A0A0F5FSG8</accession>
<dbReference type="SUPFAM" id="SSF56784">
    <property type="entry name" value="HAD-like"/>
    <property type="match status" value="1"/>
</dbReference>
<dbReference type="OrthoDB" id="9810449at2"/>
<dbReference type="InterPro" id="IPR006357">
    <property type="entry name" value="HAD-SF_hydro_IIA"/>
</dbReference>
<dbReference type="GO" id="GO:0005737">
    <property type="term" value="C:cytoplasm"/>
    <property type="evidence" value="ECO:0007669"/>
    <property type="project" value="TreeGrafter"/>
</dbReference>
<dbReference type="AlphaFoldDB" id="A0A0F5FSG8"/>
<dbReference type="Gene3D" id="3.40.50.1000">
    <property type="entry name" value="HAD superfamily/HAD-like"/>
    <property type="match status" value="2"/>
</dbReference>
<dbReference type="InterPro" id="IPR023214">
    <property type="entry name" value="HAD_sf"/>
</dbReference>
<evidence type="ECO:0008006" key="3">
    <source>
        <dbReference type="Google" id="ProtNLM"/>
    </source>
</evidence>
<evidence type="ECO:0000313" key="1">
    <source>
        <dbReference type="EMBL" id="KKB11778.1"/>
    </source>
</evidence>
<dbReference type="STRING" id="443610.VE25_11500"/>
<dbReference type="Pfam" id="PF13242">
    <property type="entry name" value="Hydrolase_like"/>
    <property type="match status" value="1"/>
</dbReference>
<dbReference type="RefSeq" id="WP_046108745.1">
    <property type="nucleotide sequence ID" value="NZ_JZEX01000108.1"/>
</dbReference>
<evidence type="ECO:0000313" key="2">
    <source>
        <dbReference type="Proteomes" id="UP000033632"/>
    </source>
</evidence>